<sequence length="480" mass="52937">MQQVGAAGLRQLPLDLEHDVKEDGFSDEDASEVVDWEQVARFGVELEALLARLLPNARTAWRPPLLPSRPSQRYVFVRCPVVHCDCNCFINMDKGMRALGHTLTAAGYGAVDLPAGAVRDVLTRPCAAADGAGPSPAAAAAAGMEAAERRSAEDGAGGGAEGREFVSWTELPRYVQMAIHKQGRWCWFASSDEDGGAYASLRPHLAFDHPDEGRELLQRLLVPGGQEEEEYRGVLPALWGSYYRNETLVAPDDPLVLELAEELARVVDDAWTWTALRKWSDDGVVVFGSNNDVQLSCPYPGCDTVCLVRMQDAYNSFKVALRAAVRADEMPEGPLREALVTDRGGFGGGRLCYHGWANLPRHAQLGFIHAARWRWFEEEWHTPDPYHGLRVHMRLQHAGDPEADRLRELLLDRKGEEEGAPDNPARQRMRELMADLEVHMEAVRKRQREQQAAAAAAGGDQDAAGGGAAGRAAPRGRRRW</sequence>
<evidence type="ECO:0000256" key="1">
    <source>
        <dbReference type="SAM" id="MobiDB-lite"/>
    </source>
</evidence>
<dbReference type="PaxDb" id="3055-EDP06020"/>
<dbReference type="KEGG" id="cre:CHLRE_03g168750v5"/>
<reference evidence="2 3" key="1">
    <citation type="journal article" date="2007" name="Science">
        <title>The Chlamydomonas genome reveals the evolution of key animal and plant functions.</title>
        <authorList>
            <person name="Merchant S.S."/>
            <person name="Prochnik S.E."/>
            <person name="Vallon O."/>
            <person name="Harris E.H."/>
            <person name="Karpowicz S.J."/>
            <person name="Witman G.B."/>
            <person name="Terry A."/>
            <person name="Salamov A."/>
            <person name="Fritz-Laylin L.K."/>
            <person name="Marechal-Drouard L."/>
            <person name="Marshall W.F."/>
            <person name="Qu L.H."/>
            <person name="Nelson D.R."/>
            <person name="Sanderfoot A.A."/>
            <person name="Spalding M.H."/>
            <person name="Kapitonov V.V."/>
            <person name="Ren Q."/>
            <person name="Ferris P."/>
            <person name="Lindquist E."/>
            <person name="Shapiro H."/>
            <person name="Lucas S.M."/>
            <person name="Grimwood J."/>
            <person name="Schmutz J."/>
            <person name="Cardol P."/>
            <person name="Cerutti H."/>
            <person name="Chanfreau G."/>
            <person name="Chen C.L."/>
            <person name="Cognat V."/>
            <person name="Croft M.T."/>
            <person name="Dent R."/>
            <person name="Dutcher S."/>
            <person name="Fernandez E."/>
            <person name="Fukuzawa H."/>
            <person name="Gonzalez-Ballester D."/>
            <person name="Gonzalez-Halphen D."/>
            <person name="Hallmann A."/>
            <person name="Hanikenne M."/>
            <person name="Hippler M."/>
            <person name="Inwood W."/>
            <person name="Jabbari K."/>
            <person name="Kalanon M."/>
            <person name="Kuras R."/>
            <person name="Lefebvre P.A."/>
            <person name="Lemaire S.D."/>
            <person name="Lobanov A.V."/>
            <person name="Lohr M."/>
            <person name="Manuell A."/>
            <person name="Meier I."/>
            <person name="Mets L."/>
            <person name="Mittag M."/>
            <person name="Mittelmeier T."/>
            <person name="Moroney J.V."/>
            <person name="Moseley J."/>
            <person name="Napoli C."/>
            <person name="Nedelcu A.M."/>
            <person name="Niyogi K."/>
            <person name="Novoselov S.V."/>
            <person name="Paulsen I.T."/>
            <person name="Pazour G."/>
            <person name="Purton S."/>
            <person name="Ral J.P."/>
            <person name="Riano-Pachon D.M."/>
            <person name="Riekhof W."/>
            <person name="Rymarquis L."/>
            <person name="Schroda M."/>
            <person name="Stern D."/>
            <person name="Umen J."/>
            <person name="Willows R."/>
            <person name="Wilson N."/>
            <person name="Zimmer S.L."/>
            <person name="Allmer J."/>
            <person name="Balk J."/>
            <person name="Bisova K."/>
            <person name="Chen C.J."/>
            <person name="Elias M."/>
            <person name="Gendler K."/>
            <person name="Hauser C."/>
            <person name="Lamb M.R."/>
            <person name="Ledford H."/>
            <person name="Long J.C."/>
            <person name="Minagawa J."/>
            <person name="Page M.D."/>
            <person name="Pan J."/>
            <person name="Pootakham W."/>
            <person name="Roje S."/>
            <person name="Rose A."/>
            <person name="Stahlberg E."/>
            <person name="Terauchi A.M."/>
            <person name="Yang P."/>
            <person name="Ball S."/>
            <person name="Bowler C."/>
            <person name="Dieckmann C.L."/>
            <person name="Gladyshev V.N."/>
            <person name="Green P."/>
            <person name="Jorgensen R."/>
            <person name="Mayfield S."/>
            <person name="Mueller-Roeber B."/>
            <person name="Rajamani S."/>
            <person name="Sayre R.T."/>
            <person name="Brokstein P."/>
            <person name="Dubchak I."/>
            <person name="Goodstein D."/>
            <person name="Hornick L."/>
            <person name="Huang Y.W."/>
            <person name="Jhaveri J."/>
            <person name="Luo Y."/>
            <person name="Martinez D."/>
            <person name="Ngau W.C."/>
            <person name="Otillar B."/>
            <person name="Poliakov A."/>
            <person name="Porter A."/>
            <person name="Szajkowski L."/>
            <person name="Werner G."/>
            <person name="Zhou K."/>
            <person name="Grigoriev I.V."/>
            <person name="Rokhsar D.S."/>
            <person name="Grossman A.R."/>
        </authorList>
    </citation>
    <scope>NUCLEOTIDE SEQUENCE [LARGE SCALE GENOMIC DNA]</scope>
    <source>
        <strain evidence="3">CC-503</strain>
    </source>
</reference>
<organism evidence="2 3">
    <name type="scientific">Chlamydomonas reinhardtii</name>
    <name type="common">Chlamydomonas smithii</name>
    <dbReference type="NCBI Taxonomy" id="3055"/>
    <lineage>
        <taxon>Eukaryota</taxon>
        <taxon>Viridiplantae</taxon>
        <taxon>Chlorophyta</taxon>
        <taxon>core chlorophytes</taxon>
        <taxon>Chlorophyceae</taxon>
        <taxon>CS clade</taxon>
        <taxon>Chlamydomonadales</taxon>
        <taxon>Chlamydomonadaceae</taxon>
        <taxon>Chlamydomonas</taxon>
    </lineage>
</organism>
<dbReference type="InParanoid" id="A0A2K3DWX5"/>
<feature type="region of interest" description="Disordered" evidence="1">
    <location>
        <begin position="137"/>
        <end position="161"/>
    </location>
</feature>
<name>A0A2K3DWX5_CHLRE</name>
<dbReference type="GeneID" id="5728978"/>
<dbReference type="EMBL" id="CM008964">
    <property type="protein sequence ID" value="PNW85031.1"/>
    <property type="molecule type" value="Genomic_DNA"/>
</dbReference>
<evidence type="ECO:0000313" key="2">
    <source>
        <dbReference type="EMBL" id="PNW85031.1"/>
    </source>
</evidence>
<dbReference type="RefSeq" id="XP_042925970.1">
    <property type="nucleotide sequence ID" value="XM_043060841.1"/>
</dbReference>
<dbReference type="OrthoDB" id="554977at2759"/>
<protein>
    <submittedName>
        <fullName evidence="2">Uncharacterized protein</fullName>
    </submittedName>
</protein>
<dbReference type="AlphaFoldDB" id="A0A2K3DWX5"/>
<keyword evidence="3" id="KW-1185">Reference proteome</keyword>
<evidence type="ECO:0000313" key="3">
    <source>
        <dbReference type="Proteomes" id="UP000006906"/>
    </source>
</evidence>
<proteinExistence type="predicted"/>
<gene>
    <name evidence="2" type="ORF">CHLRE_03g168750v5</name>
</gene>
<dbReference type="Gramene" id="PNW85031">
    <property type="protein sequence ID" value="PNW85031"/>
    <property type="gene ID" value="CHLRE_03g168750v5"/>
</dbReference>
<feature type="compositionally biased region" description="Low complexity" evidence="1">
    <location>
        <begin position="450"/>
        <end position="463"/>
    </location>
</feature>
<accession>A0A2K3DWX5</accession>
<feature type="region of interest" description="Disordered" evidence="1">
    <location>
        <begin position="443"/>
        <end position="480"/>
    </location>
</feature>
<dbReference type="Proteomes" id="UP000006906">
    <property type="component" value="Chromosome 3"/>
</dbReference>
<dbReference type="ExpressionAtlas" id="A0A2K3DWX5">
    <property type="expression patterns" value="baseline"/>
</dbReference>